<name>A0ACA9NRV8_9GLOM</name>
<sequence>NPEIIERAKGLKENFGASVNIRILPPETEKSREPGSTPDY</sequence>
<evidence type="ECO:0000313" key="1">
    <source>
        <dbReference type="EMBL" id="CAG8672105.1"/>
    </source>
</evidence>
<dbReference type="Proteomes" id="UP000789525">
    <property type="component" value="Unassembled WGS sequence"/>
</dbReference>
<reference evidence="1" key="1">
    <citation type="submission" date="2021-06" db="EMBL/GenBank/DDBJ databases">
        <authorList>
            <person name="Kallberg Y."/>
            <person name="Tangrot J."/>
            <person name="Rosling A."/>
        </authorList>
    </citation>
    <scope>NUCLEOTIDE SEQUENCE</scope>
    <source>
        <strain evidence="1">CL356</strain>
    </source>
</reference>
<proteinExistence type="predicted"/>
<gene>
    <name evidence="1" type="ORF">ACOLOM_LOCUS8992</name>
</gene>
<comment type="caution">
    <text evidence="1">The sequence shown here is derived from an EMBL/GenBank/DDBJ whole genome shotgun (WGS) entry which is preliminary data.</text>
</comment>
<evidence type="ECO:0000313" key="2">
    <source>
        <dbReference type="Proteomes" id="UP000789525"/>
    </source>
</evidence>
<accession>A0ACA9NRV8</accession>
<dbReference type="EMBL" id="CAJVPT010024808">
    <property type="protein sequence ID" value="CAG8672105.1"/>
    <property type="molecule type" value="Genomic_DNA"/>
</dbReference>
<protein>
    <submittedName>
        <fullName evidence="1">6189_t:CDS:1</fullName>
    </submittedName>
</protein>
<keyword evidence="2" id="KW-1185">Reference proteome</keyword>
<organism evidence="1 2">
    <name type="scientific">Acaulospora colombiana</name>
    <dbReference type="NCBI Taxonomy" id="27376"/>
    <lineage>
        <taxon>Eukaryota</taxon>
        <taxon>Fungi</taxon>
        <taxon>Fungi incertae sedis</taxon>
        <taxon>Mucoromycota</taxon>
        <taxon>Glomeromycotina</taxon>
        <taxon>Glomeromycetes</taxon>
        <taxon>Diversisporales</taxon>
        <taxon>Acaulosporaceae</taxon>
        <taxon>Acaulospora</taxon>
    </lineage>
</organism>
<feature type="non-terminal residue" evidence="1">
    <location>
        <position position="1"/>
    </location>
</feature>